<dbReference type="Pfam" id="PF03401">
    <property type="entry name" value="TctC"/>
    <property type="match status" value="1"/>
</dbReference>
<dbReference type="OrthoDB" id="8627641at2"/>
<protein>
    <recommendedName>
        <fullName evidence="5">ABC transporter substrate-binding protein</fullName>
    </recommendedName>
</protein>
<organism evidence="3 4">
    <name type="scientific">Bordetella flabilis</name>
    <dbReference type="NCBI Taxonomy" id="463014"/>
    <lineage>
        <taxon>Bacteria</taxon>
        <taxon>Pseudomonadati</taxon>
        <taxon>Pseudomonadota</taxon>
        <taxon>Betaproteobacteria</taxon>
        <taxon>Burkholderiales</taxon>
        <taxon>Alcaligenaceae</taxon>
        <taxon>Bordetella</taxon>
    </lineage>
</organism>
<reference evidence="3 4" key="1">
    <citation type="submission" date="2016-06" db="EMBL/GenBank/DDBJ databases">
        <title>Complete genome sequences of Bordetella bronchialis and Bordetella flabilis.</title>
        <authorList>
            <person name="LiPuma J.J."/>
            <person name="Spilker T."/>
        </authorList>
    </citation>
    <scope>NUCLEOTIDE SEQUENCE [LARGE SCALE GENOMIC DNA]</scope>
    <source>
        <strain evidence="3 4">AU10664</strain>
    </source>
</reference>
<dbReference type="PANTHER" id="PTHR42928:SF5">
    <property type="entry name" value="BLR1237 PROTEIN"/>
    <property type="match status" value="1"/>
</dbReference>
<dbReference type="InterPro" id="IPR042100">
    <property type="entry name" value="Bug_dom1"/>
</dbReference>
<dbReference type="KEGG" id="bfz:BAU07_03345"/>
<dbReference type="PIRSF" id="PIRSF017082">
    <property type="entry name" value="YflP"/>
    <property type="match status" value="1"/>
</dbReference>
<dbReference type="CDD" id="cd07012">
    <property type="entry name" value="PBP2_Bug_TTT"/>
    <property type="match status" value="1"/>
</dbReference>
<accession>A0A193G8G7</accession>
<proteinExistence type="inferred from homology"/>
<feature type="chain" id="PRO_5008258668" description="ABC transporter substrate-binding protein" evidence="2">
    <location>
        <begin position="25"/>
        <end position="323"/>
    </location>
</feature>
<keyword evidence="4" id="KW-1185">Reference proteome</keyword>
<name>A0A193G8G7_9BORD</name>
<dbReference type="AlphaFoldDB" id="A0A193G8G7"/>
<dbReference type="InterPro" id="IPR005064">
    <property type="entry name" value="BUG"/>
</dbReference>
<dbReference type="RefSeq" id="WP_066654115.1">
    <property type="nucleotide sequence ID" value="NZ_CBCSCL010000029.1"/>
</dbReference>
<evidence type="ECO:0000313" key="4">
    <source>
        <dbReference type="Proteomes" id="UP000091926"/>
    </source>
</evidence>
<dbReference type="Gene3D" id="3.40.190.150">
    <property type="entry name" value="Bordetella uptake gene, domain 1"/>
    <property type="match status" value="1"/>
</dbReference>
<feature type="signal peptide" evidence="2">
    <location>
        <begin position="1"/>
        <end position="24"/>
    </location>
</feature>
<evidence type="ECO:0008006" key="5">
    <source>
        <dbReference type="Google" id="ProtNLM"/>
    </source>
</evidence>
<evidence type="ECO:0000256" key="1">
    <source>
        <dbReference type="ARBA" id="ARBA00006987"/>
    </source>
</evidence>
<dbReference type="STRING" id="463014.BAU07_03345"/>
<dbReference type="SUPFAM" id="SSF53850">
    <property type="entry name" value="Periplasmic binding protein-like II"/>
    <property type="match status" value="1"/>
</dbReference>
<dbReference type="EMBL" id="CP016172">
    <property type="protein sequence ID" value="ANN76277.1"/>
    <property type="molecule type" value="Genomic_DNA"/>
</dbReference>
<gene>
    <name evidence="3" type="ORF">BAU07_03345</name>
</gene>
<comment type="similarity">
    <text evidence="1">Belongs to the UPF0065 (bug) family.</text>
</comment>
<dbReference type="Proteomes" id="UP000091926">
    <property type="component" value="Chromosome"/>
</dbReference>
<sequence length="323" mass="34393">MRIKLFTGAAAMIVGLATSWSAAADDYPSRPITIICPYTSGDGPDVIARLVGAELSQRLGQPVIVENRAGASGQIGMTTTAKAPPDGYTLGVGLVTNLALAKHTYKTLPYDPLKDLAPVALATVNYLALVARPDAPFKNVTEMIAWAKAHPGNLKIGTTSMGGLPHMSFELLAHMTGIKFINVPYKGNAAIMADLAGQRLDLAVTSYTSVAALIESGKMRLLGITYGKRDPQLPQLPTIGESVPGYASEGWFGFVAPAGTPKPIVDKLNAEINRALKQPKMLQTLNTLGLIPVTESPEYFGRLMQSENQKFAKLVSDIGYDPQ</sequence>
<dbReference type="PANTHER" id="PTHR42928">
    <property type="entry name" value="TRICARBOXYLATE-BINDING PROTEIN"/>
    <property type="match status" value="1"/>
</dbReference>
<keyword evidence="2" id="KW-0732">Signal</keyword>
<evidence type="ECO:0000256" key="2">
    <source>
        <dbReference type="SAM" id="SignalP"/>
    </source>
</evidence>
<evidence type="ECO:0000313" key="3">
    <source>
        <dbReference type="EMBL" id="ANN76277.1"/>
    </source>
</evidence>
<dbReference type="Gene3D" id="3.40.190.10">
    <property type="entry name" value="Periplasmic binding protein-like II"/>
    <property type="match status" value="1"/>
</dbReference>